<keyword evidence="3" id="KW-1185">Reference proteome</keyword>
<name>A0A4P9C3A4_EUBML</name>
<evidence type="ECO:0000313" key="3">
    <source>
        <dbReference type="Proteomes" id="UP000218387"/>
    </source>
</evidence>
<dbReference type="AlphaFoldDB" id="A0A4P9C3A4"/>
<dbReference type="InterPro" id="IPR011856">
    <property type="entry name" value="tRNA_endonuc-like_dom_sf"/>
</dbReference>
<sequence length="430" mass="49288">MPAALSAFCLFCLTSALWRLIKRPMKTLIELYDPAHPVKNILASLIFKPEALVFIGLKGSLTDRAQSLIERLLRRKGIEAELCFIETDLKDGNRVVRMFEQITWEHADCVFEISGGPDLLLALVGHFCALRGVPQLYKDMDSQELIWITSEGERREPLLLPKLDISDLLLAYGARLERTDHYYPDLGDAAQEACIGRICQVFLRFLEEWPHVSVWFQYVCRNAVEEDQAYECLEVSEKRDGRVNMLLRQFKNLDVFYALQKAGAIHHLAVDRWRISFRFENTEIRRLLTNQGVWLELCTYLSAAEAGGFEDLVMSAVIGWDYENKEHYPQNEIDVILLKGIRALFISCKTSITKRSPYDLYEIKTLCERFGGDMAQAVLVTADNCLDINHSLYVRAREMGIVILDINTIKKGNLGSDLLKIAEGRYHFPK</sequence>
<accession>A0A4P9C3A4</accession>
<gene>
    <name evidence="2" type="ORF">CPZ25_000320</name>
</gene>
<dbReference type="EMBL" id="CP029487">
    <property type="protein sequence ID" value="QCT69809.1"/>
    <property type="molecule type" value="Genomic_DNA"/>
</dbReference>
<dbReference type="Pfam" id="PF09002">
    <property type="entry name" value="Card1_endonuc"/>
    <property type="match status" value="1"/>
</dbReference>
<dbReference type="KEGG" id="emt:CPZ25_000320"/>
<dbReference type="InterPro" id="IPR015093">
    <property type="entry name" value="Card1_endonucl_dom"/>
</dbReference>
<dbReference type="Gene3D" id="3.40.1350.10">
    <property type="match status" value="1"/>
</dbReference>
<evidence type="ECO:0000313" key="2">
    <source>
        <dbReference type="EMBL" id="QCT69809.1"/>
    </source>
</evidence>
<dbReference type="Proteomes" id="UP000218387">
    <property type="component" value="Chromosome"/>
</dbReference>
<protein>
    <submittedName>
        <fullName evidence="2">DUF1887 domain-containing protein</fullName>
    </submittedName>
</protein>
<dbReference type="GO" id="GO:0003676">
    <property type="term" value="F:nucleic acid binding"/>
    <property type="evidence" value="ECO:0007669"/>
    <property type="project" value="InterPro"/>
</dbReference>
<organism evidence="2 3">
    <name type="scientific">Eubacterium maltosivorans</name>
    <dbReference type="NCBI Taxonomy" id="2041044"/>
    <lineage>
        <taxon>Bacteria</taxon>
        <taxon>Bacillati</taxon>
        <taxon>Bacillota</taxon>
        <taxon>Clostridia</taxon>
        <taxon>Eubacteriales</taxon>
        <taxon>Eubacteriaceae</taxon>
        <taxon>Eubacterium</taxon>
    </lineage>
</organism>
<dbReference type="SUPFAM" id="SSF52980">
    <property type="entry name" value="Restriction endonuclease-like"/>
    <property type="match status" value="1"/>
</dbReference>
<proteinExistence type="predicted"/>
<evidence type="ECO:0000259" key="1">
    <source>
        <dbReference type="Pfam" id="PF09002"/>
    </source>
</evidence>
<feature type="domain" description="Card1 endonuclease" evidence="1">
    <location>
        <begin position="283"/>
        <end position="404"/>
    </location>
</feature>
<reference evidence="2 3" key="1">
    <citation type="submission" date="2018-05" db="EMBL/GenBank/DDBJ databases">
        <title>Genome comparison of Eubacterium sp.</title>
        <authorList>
            <person name="Feng Y."/>
            <person name="Sanchez-Andrea I."/>
            <person name="Stams A.J.M."/>
            <person name="De Vos W.M."/>
        </authorList>
    </citation>
    <scope>NUCLEOTIDE SEQUENCE [LARGE SCALE GENOMIC DNA]</scope>
    <source>
        <strain evidence="2 3">YI</strain>
    </source>
</reference>
<dbReference type="Gene3D" id="3.40.50.10770">
    <property type="entry name" value="Hypothetical protein VC1899 like domain (Restriction endonuclease-like)"/>
    <property type="match status" value="1"/>
</dbReference>
<dbReference type="InterPro" id="IPR011335">
    <property type="entry name" value="Restrct_endonuc-II-like"/>
</dbReference>